<dbReference type="EMBL" id="JANBTW010000019">
    <property type="protein sequence ID" value="KAJ2678600.1"/>
    <property type="molecule type" value="Genomic_DNA"/>
</dbReference>
<dbReference type="Gene3D" id="3.40.1090.10">
    <property type="entry name" value="Cytosolic phospholipase A2 catalytic domain"/>
    <property type="match status" value="1"/>
</dbReference>
<dbReference type="GO" id="GO:0046486">
    <property type="term" value="P:glycerolipid metabolic process"/>
    <property type="evidence" value="ECO:0007669"/>
    <property type="project" value="UniProtKB-ARBA"/>
</dbReference>
<dbReference type="PROSITE" id="PS51635">
    <property type="entry name" value="PNPLA"/>
    <property type="match status" value="1"/>
</dbReference>
<dbReference type="CDD" id="cd00038">
    <property type="entry name" value="CAP_ED"/>
    <property type="match status" value="1"/>
</dbReference>
<keyword evidence="10 12" id="KW-0472">Membrane</keyword>
<comment type="function">
    <text evidence="12">Intracellular phospholipase B that catalyzes the double deacylation of phosphatidylcholine (PC) to glycerophosphocholine (GroPCho). Plays an important role in membrane lipid homeostasis.</text>
</comment>
<dbReference type="Pfam" id="PF01734">
    <property type="entry name" value="Patatin"/>
    <property type="match status" value="1"/>
</dbReference>
<dbReference type="SUPFAM" id="SSF51206">
    <property type="entry name" value="cAMP-binding domain-like"/>
    <property type="match status" value="3"/>
</dbReference>
<evidence type="ECO:0000256" key="11">
    <source>
        <dbReference type="PROSITE-ProRule" id="PRU01161"/>
    </source>
</evidence>
<evidence type="ECO:0000256" key="5">
    <source>
        <dbReference type="ARBA" id="ARBA00022692"/>
    </source>
</evidence>
<organism evidence="17 18">
    <name type="scientific">Coemansia spiralis</name>
    <dbReference type="NCBI Taxonomy" id="417178"/>
    <lineage>
        <taxon>Eukaryota</taxon>
        <taxon>Fungi</taxon>
        <taxon>Fungi incertae sedis</taxon>
        <taxon>Zoopagomycota</taxon>
        <taxon>Kickxellomycotina</taxon>
        <taxon>Kickxellomycetes</taxon>
        <taxon>Kickxellales</taxon>
        <taxon>Kickxellaceae</taxon>
        <taxon>Coemansia</taxon>
    </lineage>
</organism>
<evidence type="ECO:0000256" key="4">
    <source>
        <dbReference type="ARBA" id="ARBA00018317"/>
    </source>
</evidence>
<dbReference type="GO" id="GO:0016042">
    <property type="term" value="P:lipid catabolic process"/>
    <property type="evidence" value="ECO:0007669"/>
    <property type="project" value="UniProtKB-UniRule"/>
</dbReference>
<dbReference type="Gene3D" id="2.60.120.10">
    <property type="entry name" value="Jelly Rolls"/>
    <property type="match status" value="2"/>
</dbReference>
<feature type="active site" description="Nucleophile" evidence="11">
    <location>
        <position position="1521"/>
    </location>
</feature>
<feature type="domain" description="Cyclic nucleotide-binding" evidence="15">
    <location>
        <begin position="856"/>
        <end position="896"/>
    </location>
</feature>
<evidence type="ECO:0000256" key="13">
    <source>
        <dbReference type="SAM" id="MobiDB-lite"/>
    </source>
</evidence>
<feature type="domain" description="PNPLA" evidence="16">
    <location>
        <begin position="1488"/>
        <end position="1653"/>
    </location>
</feature>
<keyword evidence="9 11" id="KW-0443">Lipid metabolism</keyword>
<feature type="domain" description="Cyclic nucleotide-binding" evidence="15">
    <location>
        <begin position="1071"/>
        <end position="1181"/>
    </location>
</feature>
<feature type="short sequence motif" description="GXSXG" evidence="11">
    <location>
        <begin position="1519"/>
        <end position="1523"/>
    </location>
</feature>
<evidence type="ECO:0000256" key="12">
    <source>
        <dbReference type="RuleBase" id="RU362043"/>
    </source>
</evidence>
<feature type="compositionally biased region" description="Polar residues" evidence="13">
    <location>
        <begin position="713"/>
        <end position="732"/>
    </location>
</feature>
<dbReference type="OrthoDB" id="421051at2759"/>
<feature type="compositionally biased region" description="Basic and acidic residues" evidence="13">
    <location>
        <begin position="963"/>
        <end position="972"/>
    </location>
</feature>
<evidence type="ECO:0000256" key="1">
    <source>
        <dbReference type="ARBA" id="ARBA00004370"/>
    </source>
</evidence>
<dbReference type="InterPro" id="IPR000595">
    <property type="entry name" value="cNMP-bd_dom"/>
</dbReference>
<feature type="short sequence motif" description="DGA/G" evidence="11">
    <location>
        <begin position="1640"/>
        <end position="1642"/>
    </location>
</feature>
<comment type="caution">
    <text evidence="17">The sequence shown here is derived from an EMBL/GenBank/DDBJ whole genome shotgun (WGS) entry which is preliminary data.</text>
</comment>
<dbReference type="Pfam" id="PF00027">
    <property type="entry name" value="cNMP_binding"/>
    <property type="match status" value="1"/>
</dbReference>
<keyword evidence="7 11" id="KW-0442">Lipid degradation</keyword>
<dbReference type="PROSITE" id="PS50042">
    <property type="entry name" value="CNMP_BINDING_3"/>
    <property type="match status" value="2"/>
</dbReference>
<keyword evidence="14" id="KW-0732">Signal</keyword>
<feature type="region of interest" description="Disordered" evidence="13">
    <location>
        <begin position="785"/>
        <end position="850"/>
    </location>
</feature>
<proteinExistence type="inferred from homology"/>
<evidence type="ECO:0000259" key="16">
    <source>
        <dbReference type="PROSITE" id="PS51635"/>
    </source>
</evidence>
<feature type="transmembrane region" description="Helical" evidence="12">
    <location>
        <begin position="116"/>
        <end position="136"/>
    </location>
</feature>
<dbReference type="InterPro" id="IPR050301">
    <property type="entry name" value="NTE"/>
</dbReference>
<gene>
    <name evidence="17" type="primary">NTE1</name>
    <name evidence="17" type="ORF">GGI25_002188</name>
</gene>
<dbReference type="SUPFAM" id="SSF52151">
    <property type="entry name" value="FabD/lysophospholipase-like"/>
    <property type="match status" value="1"/>
</dbReference>
<dbReference type="InterPro" id="IPR002641">
    <property type="entry name" value="PNPLA_dom"/>
</dbReference>
<sequence>MFFTRLLSLRRSGLSLALAVLLVCGVALVAATVSSRSSAASLMCTPDSNGSTDSLSRDIVCRAQHEVSPIRNFIHGFASVIGTVLVYIAVVAGFLIFGVLVPLFSFIINAMLYTTASIKAAIAVGLVGATAGLYYFRYSYAAPKKSAASSPKKGSKGPDRQDSGFDLHPDVAHVEEPDGSSYMSSLESRGTYGRGGNRAVEAAAAAVAAGSTGTGFPADFLSMFMKSISIFGYIEEPVFHEFSRQLQTRRLLAGERMFDNEGDRDDQNFYVVIDGQVQIFLADTASVVPPMHPTPATVGSVDVPGAPLADGWSEIYDEDGHGGYSSDVGSNPGSLDGENEPLVGFAAMEPQFMPFPQPSSSSSSAAGAAPSAILLNVVGPGDVLSSLFSILGLFTEGVPLRLSDRQQNTPPSTSIATATSVFSPPDSVVQEQQQQQQQQYMADFPLDEAQHMTLQSGNQVKAAQGMRAAQQTFITLDHPTSSADRQRKNSIYLDDNQPATATQQSLSGSGAFVHMPQIGATDAPPLRPNIIARATTDTTLAMIPASAFQRVTRLYPKAAAHILQVILTRLQRVTFATLYDYLDLPDELVSIERAISNLAKYPLSNDITQSDVLQSIKKIYTQFHTSDMHTAQPSQSPMLSPQAFILSSRASPTSGLAAANYAMHLGSLNTLQSSWKITHQNLQTMSKNAQPIYRPGQSSVTPEKPNDTDTREAGQSTMLGSASSITHLASTSSRHRRSGSDSIQGFAIPATDDINSLRTAALHQLCHSLGLNPNSVDGRYMHIQSERHHRRQHGSTAGSGAPTASSSASASRRSSTHRKLPRTEHLLPLLQSINVPDRRQSSGGTPPMSLAEIPSLVDELELYHIPSDFVLVEQGQRPQGLYIILDGKVEITHRDSVKDFTGIEKDGTAASLRSKKGENGGAGADVSISEATRLMSRLAEKSNLHIERRKTVHGPLKQPSSLEHPKKGERSSGKKSHSRKNSWSDSDESKDNKIEFGDSSSYLANKDGHNSESSTGHIHRPYYSRSGDVVGYLPALTDMASLYTARSKGSTVVGFISRWALDRISERYPIILMTLARRLTSQLPPLILNIDYALEWVQAKANQMIYRQGEMSNAVYVVLSGRLRAFIEKEKSGVSILAEFGQGQSVGEPNLLLNQPCRFNLHAIRDAELVRIPTALFKALMQTAPNLTFHLSRTLAMRTAQSLQQQQQQQLLVDQQSRAGLDYSLKSGIRSHNKNLKSIAIIPVNSDVPVHAFAEQLEEALTSVAGNVALLDHTAVSRVLGRHAFSRIARLKIASWIAEMEQRCRLLLHVADGGISSQWTRHCVRHSDFILLVGLGDGDPSVGDFERLLLALKTTARKELVLLHENRSCTTGSTREWLKRRPWVHAHHHIQMPLGYEEIHLSPESGSYGQVGGAFERARRFFAQSIWRSSRRMLPVLAQDRIGRIKTSLEKYYRRLIRDKQLTPTTYQGHRSDFARLARYLCGKSVGVVLSGGGARGIALLGVMQAFEEAGIPVDMVGGTSIGAFMSGLYSRNPDSVAIHGLLKAFSRRMSSTWRLLLDVTYPILAYTSGREFNRAIWKVFKDAEIEDMWLPFYCMTANITKSRSEVHTTGLLWRVVRASMSLSGFVPPLCDENGDMLVDGGYLDNLPVRVMKDELGADMIFAVDIAGEYDTSAVKYGASVSGFWVLLNHLNPFRSYWIPTLSEVQSRLTYASSDRELENAKIADSCVYLRVPPKDVGVLDFGRFDELHKRGYEYAKEWTRRWQQRGLLGQWQTAASAPGVTAAAPSSSAAAAAAAAAITTKRTQQISANKSADRLQAVPTAYKLTRRNSF</sequence>
<dbReference type="InterPro" id="IPR016035">
    <property type="entry name" value="Acyl_Trfase/lysoPLipase"/>
</dbReference>
<reference evidence="17" key="1">
    <citation type="submission" date="2022-07" db="EMBL/GenBank/DDBJ databases">
        <title>Phylogenomic reconstructions and comparative analyses of Kickxellomycotina fungi.</title>
        <authorList>
            <person name="Reynolds N.K."/>
            <person name="Stajich J.E."/>
            <person name="Barry K."/>
            <person name="Grigoriev I.V."/>
            <person name="Crous P."/>
            <person name="Smith M.E."/>
        </authorList>
    </citation>
    <scope>NUCLEOTIDE SEQUENCE</scope>
    <source>
        <strain evidence="17">NRRL 3115</strain>
    </source>
</reference>
<evidence type="ECO:0000256" key="10">
    <source>
        <dbReference type="ARBA" id="ARBA00023136"/>
    </source>
</evidence>
<feature type="region of interest" description="Disordered" evidence="13">
    <location>
        <begin position="942"/>
        <end position="1020"/>
    </location>
</feature>
<dbReference type="GO" id="GO:0005789">
    <property type="term" value="C:endoplasmic reticulum membrane"/>
    <property type="evidence" value="ECO:0007669"/>
    <property type="project" value="UniProtKB-SubCell"/>
</dbReference>
<dbReference type="PANTHER" id="PTHR14226:SF29">
    <property type="entry name" value="NEUROPATHY TARGET ESTERASE SWS"/>
    <property type="match status" value="1"/>
</dbReference>
<dbReference type="PANTHER" id="PTHR14226">
    <property type="entry name" value="NEUROPATHY TARGET ESTERASE/SWISS CHEESE D.MELANOGASTER"/>
    <property type="match status" value="1"/>
</dbReference>
<evidence type="ECO:0000256" key="14">
    <source>
        <dbReference type="SAM" id="SignalP"/>
    </source>
</evidence>
<feature type="chain" id="PRO_5040803111" description="Lysophospholipase NTE1" evidence="14">
    <location>
        <begin position="32"/>
        <end position="1831"/>
    </location>
</feature>
<feature type="short sequence motif" description="GXGXXG" evidence="11">
    <location>
        <begin position="1492"/>
        <end position="1497"/>
    </location>
</feature>
<evidence type="ECO:0000256" key="8">
    <source>
        <dbReference type="ARBA" id="ARBA00022989"/>
    </source>
</evidence>
<evidence type="ECO:0000259" key="15">
    <source>
        <dbReference type="PROSITE" id="PS50042"/>
    </source>
</evidence>
<evidence type="ECO:0000313" key="17">
    <source>
        <dbReference type="EMBL" id="KAJ2678600.1"/>
    </source>
</evidence>
<keyword evidence="8 12" id="KW-1133">Transmembrane helix</keyword>
<evidence type="ECO:0000256" key="6">
    <source>
        <dbReference type="ARBA" id="ARBA00022801"/>
    </source>
</evidence>
<feature type="signal peptide" evidence="14">
    <location>
        <begin position="1"/>
        <end position="31"/>
    </location>
</feature>
<comment type="similarity">
    <text evidence="2 12">Belongs to the NTE family.</text>
</comment>
<accession>A0A9W8G940</accession>
<evidence type="ECO:0000256" key="2">
    <source>
        <dbReference type="ARBA" id="ARBA00006636"/>
    </source>
</evidence>
<comment type="subcellular location">
    <subcellularLocation>
        <location evidence="12">Endoplasmic reticulum membrane</location>
    </subcellularLocation>
    <subcellularLocation>
        <location evidence="1">Membrane</location>
    </subcellularLocation>
</comment>
<feature type="transmembrane region" description="Helical" evidence="12">
    <location>
        <begin position="77"/>
        <end position="104"/>
    </location>
</feature>
<dbReference type="InterPro" id="IPR056556">
    <property type="entry name" value="NTE1_P-loop_dom"/>
</dbReference>
<feature type="compositionally biased region" description="Basic and acidic residues" evidence="13">
    <location>
        <begin position="156"/>
        <end position="176"/>
    </location>
</feature>
<name>A0A9W8G940_9FUNG</name>
<comment type="catalytic activity">
    <reaction evidence="12">
        <text>a 1-acyl-sn-glycero-3-phosphocholine + H2O = sn-glycerol 3-phosphocholine + a fatty acid + H(+)</text>
        <dbReference type="Rhea" id="RHEA:15177"/>
        <dbReference type="ChEBI" id="CHEBI:15377"/>
        <dbReference type="ChEBI" id="CHEBI:15378"/>
        <dbReference type="ChEBI" id="CHEBI:16870"/>
        <dbReference type="ChEBI" id="CHEBI:28868"/>
        <dbReference type="ChEBI" id="CHEBI:58168"/>
        <dbReference type="EC" id="3.1.1.5"/>
    </reaction>
</comment>
<feature type="compositionally biased region" description="Basic and acidic residues" evidence="13">
    <location>
        <begin position="987"/>
        <end position="996"/>
    </location>
</feature>
<keyword evidence="5 12" id="KW-0812">Transmembrane</keyword>
<evidence type="ECO:0000313" key="18">
    <source>
        <dbReference type="Proteomes" id="UP001151518"/>
    </source>
</evidence>
<feature type="compositionally biased region" description="Low complexity" evidence="13">
    <location>
        <begin position="794"/>
        <end position="813"/>
    </location>
</feature>
<dbReference type="InterPro" id="IPR014710">
    <property type="entry name" value="RmlC-like_jellyroll"/>
</dbReference>
<dbReference type="GO" id="GO:0004622">
    <property type="term" value="F:phosphatidylcholine lysophospholipase activity"/>
    <property type="evidence" value="ECO:0007669"/>
    <property type="project" value="UniProtKB-EC"/>
</dbReference>
<feature type="region of interest" description="Disordered" evidence="13">
    <location>
        <begin position="689"/>
        <end position="744"/>
    </location>
</feature>
<dbReference type="Pfam" id="PF24179">
    <property type="entry name" value="NTE_Ploop"/>
    <property type="match status" value="1"/>
</dbReference>
<dbReference type="SMART" id="SM00100">
    <property type="entry name" value="cNMP"/>
    <property type="match status" value="1"/>
</dbReference>
<keyword evidence="12" id="KW-0256">Endoplasmic reticulum</keyword>
<keyword evidence="6 11" id="KW-0378">Hydrolase</keyword>
<evidence type="ECO:0000256" key="7">
    <source>
        <dbReference type="ARBA" id="ARBA00022963"/>
    </source>
</evidence>
<dbReference type="EC" id="3.1.1.5" evidence="3 12"/>
<protein>
    <recommendedName>
        <fullName evidence="4 12">Lysophospholipase NTE1</fullName>
        <ecNumber evidence="3 12">3.1.1.5</ecNumber>
    </recommendedName>
    <alternativeName>
        <fullName evidence="12">Intracellular phospholipase B</fullName>
    </alternativeName>
</protein>
<feature type="region of interest" description="Disordered" evidence="13">
    <location>
        <begin position="146"/>
        <end position="187"/>
    </location>
</feature>
<feature type="active site" description="Proton acceptor" evidence="11">
    <location>
        <position position="1640"/>
    </location>
</feature>
<dbReference type="InterPro" id="IPR018490">
    <property type="entry name" value="cNMP-bd_dom_sf"/>
</dbReference>
<evidence type="ECO:0000256" key="3">
    <source>
        <dbReference type="ARBA" id="ARBA00013274"/>
    </source>
</evidence>
<dbReference type="Proteomes" id="UP001151518">
    <property type="component" value="Unassembled WGS sequence"/>
</dbReference>
<evidence type="ECO:0000256" key="9">
    <source>
        <dbReference type="ARBA" id="ARBA00023098"/>
    </source>
</evidence>